<protein>
    <submittedName>
        <fullName evidence="1">Uncharacterized protein</fullName>
    </submittedName>
</protein>
<name>A0A1Z4KUC7_ANAVA</name>
<organism evidence="1 2">
    <name type="scientific">Trichormus variabilis NIES-23</name>
    <dbReference type="NCBI Taxonomy" id="1973479"/>
    <lineage>
        <taxon>Bacteria</taxon>
        <taxon>Bacillati</taxon>
        <taxon>Cyanobacteriota</taxon>
        <taxon>Cyanophyceae</taxon>
        <taxon>Nostocales</taxon>
        <taxon>Nostocaceae</taxon>
        <taxon>Trichormus</taxon>
    </lineage>
</organism>
<keyword evidence="1" id="KW-0614">Plasmid</keyword>
<evidence type="ECO:0000313" key="1">
    <source>
        <dbReference type="EMBL" id="BAY72645.1"/>
    </source>
</evidence>
<sequence>MTINNIKQQILEHLEVLPGEQVKSLLKTWLSVTDGDLEDFEQLLSHESTQSIEEIDDYGEIDTTLNFQPLTQAQMVEKSRQALEAYGRTGAGLAHERVREWADFLGTDKERPCPR</sequence>
<reference evidence="1 2" key="1">
    <citation type="submission" date="2017-06" db="EMBL/GenBank/DDBJ databases">
        <title>Genome sequencing of cyanobaciteial culture collection at National Institute for Environmental Studies (NIES).</title>
        <authorList>
            <person name="Hirose Y."/>
            <person name="Shimura Y."/>
            <person name="Fujisawa T."/>
            <person name="Nakamura Y."/>
            <person name="Kawachi M."/>
        </authorList>
    </citation>
    <scope>NUCLEOTIDE SEQUENCE [LARGE SCALE GENOMIC DNA]</scope>
    <source>
        <strain evidence="1 2">NIES-23</strain>
        <plasmid evidence="2">Plasmid Plasmid1 dna</plasmid>
    </source>
</reference>
<proteinExistence type="predicted"/>
<dbReference type="AlphaFoldDB" id="A0A1Z4KUC7"/>
<accession>A0A1Z4KUC7</accession>
<dbReference type="EMBL" id="AP018217">
    <property type="protein sequence ID" value="BAY72645.1"/>
    <property type="molecule type" value="Genomic_DNA"/>
</dbReference>
<geneLocation type="plasmid" evidence="1">
    <name>plasmid1</name>
</geneLocation>
<evidence type="ECO:0000313" key="2">
    <source>
        <dbReference type="Proteomes" id="UP000217507"/>
    </source>
</evidence>
<dbReference type="Proteomes" id="UP000217507">
    <property type="component" value="Plasmid Plasmid1 dna"/>
</dbReference>
<gene>
    <name evidence="1" type="ORF">NIES23_54730</name>
</gene>